<proteinExistence type="predicted"/>
<accession>A0AAW3RJC4</accession>
<evidence type="ECO:0000313" key="1">
    <source>
        <dbReference type="EMBL" id="KZV04043.1"/>
    </source>
</evidence>
<name>A0AAW3RJC4_LACPN</name>
<reference evidence="1 2" key="1">
    <citation type="submission" date="2016-03" db="EMBL/GenBank/DDBJ databases">
        <title>Comparative genomics of 54 Lactobacillus plantarum strains reveals genomic uncoupling from niche constraints.</title>
        <authorList>
            <person name="Martino M.E."/>
        </authorList>
    </citation>
    <scope>NUCLEOTIDE SEQUENCE [LARGE SCALE GENOMIC DNA]</scope>
    <source>
        <strain evidence="1 2">NAB2</strain>
    </source>
</reference>
<protein>
    <submittedName>
        <fullName evidence="1">ADP-ribose pyrophosphatase</fullName>
    </submittedName>
</protein>
<gene>
    <name evidence="1" type="ORF">NAB2_0970</name>
</gene>
<sequence length="45" mass="4951">MPLHALTEANASPLVLKAKAVLLSGQFDPSDQTYPDWTVLDHPVY</sequence>
<dbReference type="Proteomes" id="UP000076872">
    <property type="component" value="Unassembled WGS sequence"/>
</dbReference>
<dbReference type="EMBL" id="LUXO01000022">
    <property type="protein sequence ID" value="KZV04043.1"/>
    <property type="molecule type" value="Genomic_DNA"/>
</dbReference>
<comment type="caution">
    <text evidence="1">The sequence shown here is derived from an EMBL/GenBank/DDBJ whole genome shotgun (WGS) entry which is preliminary data.</text>
</comment>
<evidence type="ECO:0000313" key="2">
    <source>
        <dbReference type="Proteomes" id="UP000076872"/>
    </source>
</evidence>
<organism evidence="1 2">
    <name type="scientific">Lactiplantibacillus plantarum</name>
    <name type="common">Lactobacillus plantarum</name>
    <dbReference type="NCBI Taxonomy" id="1590"/>
    <lineage>
        <taxon>Bacteria</taxon>
        <taxon>Bacillati</taxon>
        <taxon>Bacillota</taxon>
        <taxon>Bacilli</taxon>
        <taxon>Lactobacillales</taxon>
        <taxon>Lactobacillaceae</taxon>
        <taxon>Lactiplantibacillus</taxon>
    </lineage>
</organism>
<dbReference type="AlphaFoldDB" id="A0AAW3RJC4"/>